<accession>A0A974XZM3</accession>
<dbReference type="GO" id="GO:0016747">
    <property type="term" value="F:acyltransferase activity, transferring groups other than amino-acyl groups"/>
    <property type="evidence" value="ECO:0007669"/>
    <property type="project" value="InterPro"/>
</dbReference>
<dbReference type="RefSeq" id="WP_200615542.1">
    <property type="nucleotide sequence ID" value="NZ_CP071518.1"/>
</dbReference>
<proteinExistence type="inferred from homology"/>
<comment type="similarity">
    <text evidence="1">Belongs to the acetyltransferase family. GNAT subfamily.</text>
</comment>
<evidence type="ECO:0000256" key="1">
    <source>
        <dbReference type="ARBA" id="ARBA00009342"/>
    </source>
</evidence>
<evidence type="ECO:0000256" key="3">
    <source>
        <dbReference type="ARBA" id="ARBA00022649"/>
    </source>
</evidence>
<comment type="catalytic activity">
    <reaction evidence="6">
        <text>glycyl-tRNA(Gly) + acetyl-CoA = N-acetylglycyl-tRNA(Gly) + CoA + H(+)</text>
        <dbReference type="Rhea" id="RHEA:81867"/>
        <dbReference type="Rhea" id="RHEA-COMP:9683"/>
        <dbReference type="Rhea" id="RHEA-COMP:19766"/>
        <dbReference type="ChEBI" id="CHEBI:15378"/>
        <dbReference type="ChEBI" id="CHEBI:57287"/>
        <dbReference type="ChEBI" id="CHEBI:57288"/>
        <dbReference type="ChEBI" id="CHEBI:78522"/>
        <dbReference type="ChEBI" id="CHEBI:232036"/>
    </reaction>
</comment>
<evidence type="ECO:0000313" key="9">
    <source>
        <dbReference type="Proteomes" id="UP000639274"/>
    </source>
</evidence>
<evidence type="ECO:0000256" key="2">
    <source>
        <dbReference type="ARBA" id="ARBA00022491"/>
    </source>
</evidence>
<dbReference type="Pfam" id="PF13508">
    <property type="entry name" value="Acetyltransf_7"/>
    <property type="match status" value="1"/>
</dbReference>
<keyword evidence="4" id="KW-0808">Transferase</keyword>
<dbReference type="CDD" id="cd04301">
    <property type="entry name" value="NAT_SF"/>
    <property type="match status" value="1"/>
</dbReference>
<evidence type="ECO:0000259" key="7">
    <source>
        <dbReference type="PROSITE" id="PS51186"/>
    </source>
</evidence>
<dbReference type="EMBL" id="CP071518">
    <property type="protein sequence ID" value="QSX78711.1"/>
    <property type="molecule type" value="Genomic_DNA"/>
</dbReference>
<keyword evidence="2" id="KW-0678">Repressor</keyword>
<organism evidence="8 9">
    <name type="scientific">Agrilutibacter solisilvae</name>
    <dbReference type="NCBI Taxonomy" id="2763317"/>
    <lineage>
        <taxon>Bacteria</taxon>
        <taxon>Pseudomonadati</taxon>
        <taxon>Pseudomonadota</taxon>
        <taxon>Gammaproteobacteria</taxon>
        <taxon>Lysobacterales</taxon>
        <taxon>Lysobacteraceae</taxon>
        <taxon>Agrilutibacter</taxon>
    </lineage>
</organism>
<keyword evidence="9" id="KW-1185">Reference proteome</keyword>
<reference evidence="8 9" key="1">
    <citation type="submission" date="2021-03" db="EMBL/GenBank/DDBJ databases">
        <title>Lysobacter sp. nov. isolated from soil of gangwondo yeongwol, south Korea.</title>
        <authorList>
            <person name="Kim K.R."/>
            <person name="Kim K.H."/>
            <person name="Jeon C.O."/>
        </authorList>
    </citation>
    <scope>NUCLEOTIDE SEQUENCE [LARGE SCALE GENOMIC DNA]</scope>
    <source>
        <strain evidence="8 9">R19</strain>
    </source>
</reference>
<evidence type="ECO:0000313" key="8">
    <source>
        <dbReference type="EMBL" id="QSX78711.1"/>
    </source>
</evidence>
<dbReference type="InterPro" id="IPR000182">
    <property type="entry name" value="GNAT_dom"/>
</dbReference>
<evidence type="ECO:0000256" key="5">
    <source>
        <dbReference type="ARBA" id="ARBA00023315"/>
    </source>
</evidence>
<evidence type="ECO:0000256" key="4">
    <source>
        <dbReference type="ARBA" id="ARBA00022679"/>
    </source>
</evidence>
<dbReference type="SUPFAM" id="SSF55729">
    <property type="entry name" value="Acyl-CoA N-acyltransferases (Nat)"/>
    <property type="match status" value="1"/>
</dbReference>
<dbReference type="KEGG" id="lsf:I8J32_001865"/>
<evidence type="ECO:0000256" key="6">
    <source>
        <dbReference type="ARBA" id="ARBA00049880"/>
    </source>
</evidence>
<dbReference type="Gene3D" id="3.40.630.30">
    <property type="match status" value="1"/>
</dbReference>
<keyword evidence="5" id="KW-0012">Acyltransferase</keyword>
<gene>
    <name evidence="8" type="ORF">I8J32_001865</name>
</gene>
<name>A0A974XZM3_9GAMM</name>
<feature type="domain" description="N-acetyltransferase" evidence="7">
    <location>
        <begin position="17"/>
        <end position="174"/>
    </location>
</feature>
<sequence length="180" mass="19343">MTLEVDLVPFAGTPSRADFDCGNASLNDWLRSHASQHEKSGMSRTTLAVPKKGTLATWHAAGFEDVDDTTILGFFSLSAAQIPLDQLPQGKHPKSVPAIRMGRLAVHRLAQGRGFGELLLMEAIARAAETSAAIGVGGLFVDAKDEKAAAFYAKYGFQPSLDDPLKLWLSLKNLLQYSSG</sequence>
<dbReference type="AlphaFoldDB" id="A0A974XZM3"/>
<dbReference type="PROSITE" id="PS51186">
    <property type="entry name" value="GNAT"/>
    <property type="match status" value="1"/>
</dbReference>
<dbReference type="PANTHER" id="PTHR36449:SF1">
    <property type="entry name" value="ACETYLTRANSFERASE"/>
    <property type="match status" value="1"/>
</dbReference>
<protein>
    <submittedName>
        <fullName evidence="8">GNAT family N-acetyltransferase</fullName>
    </submittedName>
</protein>
<dbReference type="InterPro" id="IPR016181">
    <property type="entry name" value="Acyl_CoA_acyltransferase"/>
</dbReference>
<dbReference type="PANTHER" id="PTHR36449">
    <property type="entry name" value="ACETYLTRANSFERASE-RELATED"/>
    <property type="match status" value="1"/>
</dbReference>
<dbReference type="Proteomes" id="UP000639274">
    <property type="component" value="Chromosome"/>
</dbReference>
<keyword evidence="3" id="KW-1277">Toxin-antitoxin system</keyword>